<dbReference type="GO" id="GO:0016740">
    <property type="term" value="F:transferase activity"/>
    <property type="evidence" value="ECO:0007669"/>
    <property type="project" value="UniProtKB-KW"/>
</dbReference>
<dbReference type="AlphaFoldDB" id="A0A0G0LDZ6"/>
<dbReference type="STRING" id="1618570.UT08_C0001G0011"/>
<proteinExistence type="predicted"/>
<gene>
    <name evidence="2" type="ORF">UT08_C0001G0011</name>
</gene>
<evidence type="ECO:0000313" key="2">
    <source>
        <dbReference type="EMBL" id="KKQ86145.1"/>
    </source>
</evidence>
<dbReference type="EMBL" id="LBVL01000001">
    <property type="protein sequence ID" value="KKQ86145.1"/>
    <property type="molecule type" value="Genomic_DNA"/>
</dbReference>
<keyword evidence="2" id="KW-0808">Transferase</keyword>
<dbReference type="Proteomes" id="UP000034081">
    <property type="component" value="Unassembled WGS sequence"/>
</dbReference>
<comment type="caution">
    <text evidence="2">The sequence shown here is derived from an EMBL/GenBank/DDBJ whole genome shotgun (WGS) entry which is preliminary data.</text>
</comment>
<dbReference type="PANTHER" id="PTHR43630:SF2">
    <property type="entry name" value="GLYCOSYLTRANSFERASE"/>
    <property type="match status" value="1"/>
</dbReference>
<protein>
    <submittedName>
        <fullName evidence="2">Glycosyl transferase family 2</fullName>
    </submittedName>
</protein>
<dbReference type="InterPro" id="IPR001173">
    <property type="entry name" value="Glyco_trans_2-like"/>
</dbReference>
<dbReference type="SUPFAM" id="SSF53448">
    <property type="entry name" value="Nucleotide-diphospho-sugar transferases"/>
    <property type="match status" value="1"/>
</dbReference>
<dbReference type="Pfam" id="PF00535">
    <property type="entry name" value="Glycos_transf_2"/>
    <property type="match status" value="1"/>
</dbReference>
<dbReference type="Gene3D" id="3.90.550.10">
    <property type="entry name" value="Spore Coat Polysaccharide Biosynthesis Protein SpsA, Chain A"/>
    <property type="match status" value="1"/>
</dbReference>
<accession>A0A0G0LDZ6</accession>
<dbReference type="PANTHER" id="PTHR43630">
    <property type="entry name" value="POLY-BETA-1,6-N-ACETYL-D-GLUCOSAMINE SYNTHASE"/>
    <property type="match status" value="1"/>
</dbReference>
<sequence length="279" mass="32811">MKIWVHTLVKNEERYLWFSVMSVIDWVDKILLWDTGSTDKTRDIIKTLEKKFPQKIETRFLKSVSIDDFTKVRQEMLDATSSDWFLVVDGDEIWWDDSIRKVSQKISESGNNIESIVVPSINLVGDIYHYQESIAGRYSLAGRTGHFALRGVKRKIQGLSSKNPHGTWGWTDGEGKMIQDRDKTKILFIDAPYLHATHLLRSANRELDKNVIKREKKLKYEIGNNFPKDYYYPEVFFRERPMFVPSPWVKMDNNFLLRSVIETPFRRIKRRIIKGGIGY</sequence>
<name>A0A0G0LDZ6_9BACT</name>
<reference evidence="2 3" key="1">
    <citation type="journal article" date="2015" name="Nature">
        <title>rRNA introns, odd ribosomes, and small enigmatic genomes across a large radiation of phyla.</title>
        <authorList>
            <person name="Brown C.T."/>
            <person name="Hug L.A."/>
            <person name="Thomas B.C."/>
            <person name="Sharon I."/>
            <person name="Castelle C.J."/>
            <person name="Singh A."/>
            <person name="Wilkins M.J."/>
            <person name="Williams K.H."/>
            <person name="Banfield J.F."/>
        </authorList>
    </citation>
    <scope>NUCLEOTIDE SEQUENCE [LARGE SCALE GENOMIC DNA]</scope>
</reference>
<dbReference type="InterPro" id="IPR029044">
    <property type="entry name" value="Nucleotide-diphossugar_trans"/>
</dbReference>
<evidence type="ECO:0000313" key="3">
    <source>
        <dbReference type="Proteomes" id="UP000034081"/>
    </source>
</evidence>
<organism evidence="2 3">
    <name type="scientific">Candidatus Woesebacteria bacterium GW2011_GWB1_38_8</name>
    <dbReference type="NCBI Taxonomy" id="1618570"/>
    <lineage>
        <taxon>Bacteria</taxon>
        <taxon>Candidatus Woeseibacteriota</taxon>
    </lineage>
</organism>
<evidence type="ECO:0000259" key="1">
    <source>
        <dbReference type="Pfam" id="PF00535"/>
    </source>
</evidence>
<feature type="domain" description="Glycosyltransferase 2-like" evidence="1">
    <location>
        <begin position="7"/>
        <end position="137"/>
    </location>
</feature>